<dbReference type="PROSITE" id="PS50928">
    <property type="entry name" value="ABC_TM1"/>
    <property type="match status" value="1"/>
</dbReference>
<evidence type="ECO:0000313" key="9">
    <source>
        <dbReference type="EMBL" id="HEG90949.1"/>
    </source>
</evidence>
<evidence type="ECO:0000259" key="8">
    <source>
        <dbReference type="PROSITE" id="PS50928"/>
    </source>
</evidence>
<comment type="subcellular location">
    <subcellularLocation>
        <location evidence="1 7">Cell membrane</location>
        <topology evidence="1 7">Multi-pass membrane protein</topology>
    </subcellularLocation>
</comment>
<dbReference type="Pfam" id="PF00528">
    <property type="entry name" value="BPD_transp_1"/>
    <property type="match status" value="1"/>
</dbReference>
<evidence type="ECO:0000256" key="5">
    <source>
        <dbReference type="ARBA" id="ARBA00022989"/>
    </source>
</evidence>
<evidence type="ECO:0000256" key="7">
    <source>
        <dbReference type="RuleBase" id="RU363032"/>
    </source>
</evidence>
<feature type="transmembrane region" description="Helical" evidence="7">
    <location>
        <begin position="270"/>
        <end position="292"/>
    </location>
</feature>
<evidence type="ECO:0000256" key="6">
    <source>
        <dbReference type="ARBA" id="ARBA00023136"/>
    </source>
</evidence>
<feature type="transmembrane region" description="Helical" evidence="7">
    <location>
        <begin position="108"/>
        <end position="132"/>
    </location>
</feature>
<dbReference type="EMBL" id="DSIY01000143">
    <property type="protein sequence ID" value="HEG90949.1"/>
    <property type="molecule type" value="Genomic_DNA"/>
</dbReference>
<dbReference type="Gene3D" id="1.10.3720.10">
    <property type="entry name" value="MetI-like"/>
    <property type="match status" value="1"/>
</dbReference>
<gene>
    <name evidence="9" type="ORF">ENP34_05860</name>
</gene>
<keyword evidence="2 7" id="KW-0813">Transport</keyword>
<sequence length="306" mass="33610">MAQTETRTTITQVTAPRARRFRLSSITPSSRYYWLRLLLENPAAVLSIGFIGLIVVLAVLASWIAPYEPTFVNPAERLRPPSREHWFGTDDLGRDVFSRAVYGARISLVVGLAVMVGSMLLGSLIGLIAGYYARVDTLLMRIMDGLEAFPSILLAIAIMATLGSALENVIIALSVVYAPNIARLVRSTTLMNKRQPYVESARAIGLRDSVILRRYIFLNSLSPLIVQCTFVVAFAILAESSLSYLGAGVPPGIPTWGNMVSDGQAQLQRAWWIAVFPGMFLFLTVLAVNLLGDGLRDALDPRVRKR</sequence>
<feature type="transmembrane region" description="Helical" evidence="7">
    <location>
        <begin position="152"/>
        <end position="178"/>
    </location>
</feature>
<keyword evidence="6 7" id="KW-0472">Membrane</keyword>
<evidence type="ECO:0000256" key="2">
    <source>
        <dbReference type="ARBA" id="ARBA00022448"/>
    </source>
</evidence>
<dbReference type="InterPro" id="IPR000515">
    <property type="entry name" value="MetI-like"/>
</dbReference>
<dbReference type="PANTHER" id="PTHR43386:SF6">
    <property type="entry name" value="ABC TRANSPORTER PERMEASE PROTEIN"/>
    <property type="match status" value="1"/>
</dbReference>
<evidence type="ECO:0000256" key="1">
    <source>
        <dbReference type="ARBA" id="ARBA00004651"/>
    </source>
</evidence>
<keyword evidence="5 7" id="KW-1133">Transmembrane helix</keyword>
<proteinExistence type="inferred from homology"/>
<evidence type="ECO:0000256" key="3">
    <source>
        <dbReference type="ARBA" id="ARBA00022475"/>
    </source>
</evidence>
<dbReference type="GO" id="GO:0005886">
    <property type="term" value="C:plasma membrane"/>
    <property type="evidence" value="ECO:0007669"/>
    <property type="project" value="UniProtKB-SubCell"/>
</dbReference>
<dbReference type="AlphaFoldDB" id="A0A831TF42"/>
<dbReference type="SUPFAM" id="SSF161098">
    <property type="entry name" value="MetI-like"/>
    <property type="match status" value="1"/>
</dbReference>
<dbReference type="CDD" id="cd06261">
    <property type="entry name" value="TM_PBP2"/>
    <property type="match status" value="1"/>
</dbReference>
<protein>
    <submittedName>
        <fullName evidence="9">ABC transporter permease</fullName>
    </submittedName>
</protein>
<dbReference type="InterPro" id="IPR035906">
    <property type="entry name" value="MetI-like_sf"/>
</dbReference>
<feature type="domain" description="ABC transmembrane type-1" evidence="8">
    <location>
        <begin position="108"/>
        <end position="292"/>
    </location>
</feature>
<dbReference type="Pfam" id="PF12911">
    <property type="entry name" value="OppC_N"/>
    <property type="match status" value="1"/>
</dbReference>
<comment type="caution">
    <text evidence="9">The sequence shown here is derived from an EMBL/GenBank/DDBJ whole genome shotgun (WGS) entry which is preliminary data.</text>
</comment>
<organism evidence="9">
    <name type="scientific">Thermorudis peleae</name>
    <dbReference type="NCBI Taxonomy" id="1382356"/>
    <lineage>
        <taxon>Bacteria</taxon>
        <taxon>Pseudomonadati</taxon>
        <taxon>Thermomicrobiota</taxon>
        <taxon>Thermomicrobia</taxon>
        <taxon>Thermomicrobia incertae sedis</taxon>
        <taxon>Thermorudis</taxon>
    </lineage>
</organism>
<name>A0A831TF42_9BACT</name>
<keyword evidence="4 7" id="KW-0812">Transmembrane</keyword>
<keyword evidence="3" id="KW-1003">Cell membrane</keyword>
<dbReference type="PANTHER" id="PTHR43386">
    <property type="entry name" value="OLIGOPEPTIDE TRANSPORT SYSTEM PERMEASE PROTEIN APPC"/>
    <property type="match status" value="1"/>
</dbReference>
<dbReference type="GO" id="GO:0055085">
    <property type="term" value="P:transmembrane transport"/>
    <property type="evidence" value="ECO:0007669"/>
    <property type="project" value="InterPro"/>
</dbReference>
<comment type="similarity">
    <text evidence="7">Belongs to the binding-protein-dependent transport system permease family.</text>
</comment>
<reference evidence="9" key="1">
    <citation type="journal article" date="2020" name="mSystems">
        <title>Genome- and Community-Level Interaction Insights into Carbon Utilization and Element Cycling Functions of Hydrothermarchaeota in Hydrothermal Sediment.</title>
        <authorList>
            <person name="Zhou Z."/>
            <person name="Liu Y."/>
            <person name="Xu W."/>
            <person name="Pan J."/>
            <person name="Luo Z.H."/>
            <person name="Li M."/>
        </authorList>
    </citation>
    <scope>NUCLEOTIDE SEQUENCE [LARGE SCALE GENOMIC DNA]</scope>
    <source>
        <strain evidence="9">SpSt-210</strain>
    </source>
</reference>
<evidence type="ECO:0000256" key="4">
    <source>
        <dbReference type="ARBA" id="ARBA00022692"/>
    </source>
</evidence>
<accession>A0A831TF42</accession>
<dbReference type="InterPro" id="IPR025966">
    <property type="entry name" value="OppC_N"/>
</dbReference>
<feature type="transmembrane region" description="Helical" evidence="7">
    <location>
        <begin position="216"/>
        <end position="238"/>
    </location>
</feature>
<dbReference type="InterPro" id="IPR050366">
    <property type="entry name" value="BP-dependent_transpt_permease"/>
</dbReference>
<feature type="transmembrane region" description="Helical" evidence="7">
    <location>
        <begin position="43"/>
        <end position="65"/>
    </location>
</feature>